<dbReference type="Pfam" id="PF03807">
    <property type="entry name" value="F420_oxidored"/>
    <property type="match status" value="1"/>
</dbReference>
<dbReference type="InterPro" id="IPR053790">
    <property type="entry name" value="P5CR-like_CS"/>
</dbReference>
<dbReference type="InterPro" id="IPR029036">
    <property type="entry name" value="P5CR_dimer"/>
</dbReference>
<dbReference type="PIRSF" id="PIRSF000193">
    <property type="entry name" value="Pyrrol-5-carb_rd"/>
    <property type="match status" value="1"/>
</dbReference>
<evidence type="ECO:0000313" key="13">
    <source>
        <dbReference type="Proteomes" id="UP000594260"/>
    </source>
</evidence>
<sequence>MRRIGFIGAGKMTQAIATGILNSVQKANSMKLVASCPDEDFLKELPAGCRGIRDNLEAVSSSDLVFLAVKPCVVRNVLDEVRPCIKPGTHTVISIAAGVTLKSISERLPRGTRVIRAMPNITSLALEGTTVYFSNDESEKVDQLIRDTLGLVSPFCERVASEELLDAATAVAGSGPAFVLLVVEALADAAVRSGFARGIAIRIATQTVLGAAALCRHTGLHPALLRDAVTSPGGTTAEGLLALEKFAVRAAFLDAVQKAIKRSNELR</sequence>
<evidence type="ECO:0000256" key="3">
    <source>
        <dbReference type="ARBA" id="ARBA00022650"/>
    </source>
</evidence>
<reference evidence="12" key="1">
    <citation type="submission" date="2021-01" db="UniProtKB">
        <authorList>
            <consortium name="EnsemblMetazoa"/>
        </authorList>
    </citation>
    <scope>IDENTIFICATION</scope>
</reference>
<evidence type="ECO:0000256" key="5">
    <source>
        <dbReference type="ARBA" id="ARBA00023002"/>
    </source>
</evidence>
<feature type="domain" description="Pyrroline-5-carboxylate reductase catalytic N-terminal" evidence="10">
    <location>
        <begin position="3"/>
        <end position="98"/>
    </location>
</feature>
<evidence type="ECO:0000256" key="9">
    <source>
        <dbReference type="RuleBase" id="RU003903"/>
    </source>
</evidence>
<dbReference type="Pfam" id="PF14748">
    <property type="entry name" value="P5CR_dimer"/>
    <property type="match status" value="1"/>
</dbReference>
<dbReference type="GeneID" id="111248929"/>
<dbReference type="KEGG" id="vde:111248929"/>
<evidence type="ECO:0000313" key="12">
    <source>
        <dbReference type="EnsemblMetazoa" id="XP_022657798"/>
    </source>
</evidence>
<dbReference type="InterPro" id="IPR000304">
    <property type="entry name" value="Pyrroline-COOH_reductase"/>
</dbReference>
<evidence type="ECO:0000256" key="1">
    <source>
        <dbReference type="ARBA" id="ARBA00005205"/>
    </source>
</evidence>
<dbReference type="Gene3D" id="1.10.3730.10">
    <property type="entry name" value="ProC C-terminal domain-like"/>
    <property type="match status" value="1"/>
</dbReference>
<dbReference type="EC" id="1.5.1.2" evidence="9"/>
<feature type="domain" description="Pyrroline-5-carboxylate reductase dimerisation" evidence="11">
    <location>
        <begin position="162"/>
        <end position="266"/>
    </location>
</feature>
<comment type="pathway">
    <text evidence="1 9">Amino-acid biosynthesis; L-proline biosynthesis; L-proline from L-glutamate 5-semialdehyde: step 1/1.</text>
</comment>
<evidence type="ECO:0000256" key="2">
    <source>
        <dbReference type="ARBA" id="ARBA00005525"/>
    </source>
</evidence>
<keyword evidence="9" id="KW-0028">Amino-acid biosynthesis</keyword>
<evidence type="ECO:0000256" key="8">
    <source>
        <dbReference type="PIRSR" id="PIRSR000193-1"/>
    </source>
</evidence>
<comment type="function">
    <text evidence="7">Oxidoreductase that catalyzes the last step in proline biosynthesis, which corresponds to the reduction of pyrroline-5-carboxylate (P5C) to L-proline using NAD(P)H. Proline is synthesized from either glutamate or ornithine; both are converted to P5C, and then to proline via pyrroline-5-carboxylate reductases (PYCRs). PYCR3 is exclusively linked to the biosynthesis of proline from ornithine.</text>
</comment>
<keyword evidence="4 8" id="KW-0521">NADP</keyword>
<name>A0A7M7JW09_VARDE</name>
<feature type="binding site" evidence="8">
    <location>
        <begin position="7"/>
        <end position="12"/>
    </location>
    <ligand>
        <name>NADP(+)</name>
        <dbReference type="ChEBI" id="CHEBI:58349"/>
    </ligand>
</feature>
<keyword evidence="13" id="KW-1185">Reference proteome</keyword>
<dbReference type="PANTHER" id="PTHR11645:SF0">
    <property type="entry name" value="PYRROLINE-5-CARBOXYLATE REDUCTASE 3"/>
    <property type="match status" value="1"/>
</dbReference>
<dbReference type="PROSITE" id="PS00521">
    <property type="entry name" value="P5CR"/>
    <property type="match status" value="1"/>
</dbReference>
<dbReference type="Gene3D" id="3.40.50.720">
    <property type="entry name" value="NAD(P)-binding Rossmann-like Domain"/>
    <property type="match status" value="1"/>
</dbReference>
<organism evidence="12 13">
    <name type="scientific">Varroa destructor</name>
    <name type="common">Honeybee mite</name>
    <dbReference type="NCBI Taxonomy" id="109461"/>
    <lineage>
        <taxon>Eukaryota</taxon>
        <taxon>Metazoa</taxon>
        <taxon>Ecdysozoa</taxon>
        <taxon>Arthropoda</taxon>
        <taxon>Chelicerata</taxon>
        <taxon>Arachnida</taxon>
        <taxon>Acari</taxon>
        <taxon>Parasitiformes</taxon>
        <taxon>Mesostigmata</taxon>
        <taxon>Gamasina</taxon>
        <taxon>Dermanyssoidea</taxon>
        <taxon>Varroidae</taxon>
        <taxon>Varroa</taxon>
    </lineage>
</organism>
<dbReference type="PANTHER" id="PTHR11645">
    <property type="entry name" value="PYRROLINE-5-CARBOXYLATE REDUCTASE"/>
    <property type="match status" value="1"/>
</dbReference>
<dbReference type="OrthoDB" id="10263291at2759"/>
<dbReference type="InterPro" id="IPR036291">
    <property type="entry name" value="NAD(P)-bd_dom_sf"/>
</dbReference>
<dbReference type="NCBIfam" id="TIGR00112">
    <property type="entry name" value="proC"/>
    <property type="match status" value="1"/>
</dbReference>
<evidence type="ECO:0000259" key="10">
    <source>
        <dbReference type="Pfam" id="PF03807"/>
    </source>
</evidence>
<dbReference type="RefSeq" id="XP_022657798.1">
    <property type="nucleotide sequence ID" value="XM_022802063.1"/>
</dbReference>
<dbReference type="InterPro" id="IPR008927">
    <property type="entry name" value="6-PGluconate_DH-like_C_sf"/>
</dbReference>
<dbReference type="Proteomes" id="UP000594260">
    <property type="component" value="Unplaced"/>
</dbReference>
<comment type="subunit">
    <text evidence="6">Homodecamer; composed of 5 homodimers.</text>
</comment>
<proteinExistence type="inferred from homology"/>
<protein>
    <recommendedName>
        <fullName evidence="9">Pyrroline-5-carboxylate reductase</fullName>
        <ecNumber evidence="9">1.5.1.2</ecNumber>
    </recommendedName>
</protein>
<comment type="catalytic activity">
    <reaction evidence="9">
        <text>L-proline + NADP(+) = (S)-1-pyrroline-5-carboxylate + NADPH + 2 H(+)</text>
        <dbReference type="Rhea" id="RHEA:14109"/>
        <dbReference type="ChEBI" id="CHEBI:15378"/>
        <dbReference type="ChEBI" id="CHEBI:17388"/>
        <dbReference type="ChEBI" id="CHEBI:57783"/>
        <dbReference type="ChEBI" id="CHEBI:58349"/>
        <dbReference type="ChEBI" id="CHEBI:60039"/>
        <dbReference type="EC" id="1.5.1.2"/>
    </reaction>
</comment>
<dbReference type="FunFam" id="1.10.3730.10:FF:000001">
    <property type="entry name" value="Pyrroline-5-carboxylate reductase"/>
    <property type="match status" value="1"/>
</dbReference>
<evidence type="ECO:0000256" key="4">
    <source>
        <dbReference type="ARBA" id="ARBA00022857"/>
    </source>
</evidence>
<dbReference type="HAMAP" id="MF_01925">
    <property type="entry name" value="P5C_reductase"/>
    <property type="match status" value="1"/>
</dbReference>
<keyword evidence="5 9" id="KW-0560">Oxidoreductase</keyword>
<dbReference type="EnsemblMetazoa" id="XM_022802063">
    <property type="protein sequence ID" value="XP_022657798"/>
    <property type="gene ID" value="LOC111248929"/>
</dbReference>
<dbReference type="SUPFAM" id="SSF48179">
    <property type="entry name" value="6-phosphogluconate dehydrogenase C-terminal domain-like"/>
    <property type="match status" value="1"/>
</dbReference>
<dbReference type="GO" id="GO:0055129">
    <property type="term" value="P:L-proline biosynthetic process"/>
    <property type="evidence" value="ECO:0007669"/>
    <property type="project" value="UniProtKB-UniPathway"/>
</dbReference>
<evidence type="ECO:0000256" key="6">
    <source>
        <dbReference type="ARBA" id="ARBA00038523"/>
    </source>
</evidence>
<dbReference type="InterPro" id="IPR028939">
    <property type="entry name" value="P5C_Rdtase_cat_N"/>
</dbReference>
<dbReference type="OMA" id="TRDMAHR"/>
<dbReference type="GO" id="GO:0004735">
    <property type="term" value="F:pyrroline-5-carboxylate reductase activity"/>
    <property type="evidence" value="ECO:0007669"/>
    <property type="project" value="UniProtKB-EC"/>
</dbReference>
<keyword evidence="3 9" id="KW-0641">Proline biosynthesis</keyword>
<accession>A0A7M7JW09</accession>
<evidence type="ECO:0000259" key="11">
    <source>
        <dbReference type="Pfam" id="PF14748"/>
    </source>
</evidence>
<dbReference type="AlphaFoldDB" id="A0A7M7JW09"/>
<evidence type="ECO:0000256" key="7">
    <source>
        <dbReference type="ARBA" id="ARBA00049975"/>
    </source>
</evidence>
<comment type="similarity">
    <text evidence="2 9">Belongs to the pyrroline-5-carboxylate reductase family.</text>
</comment>
<dbReference type="InParanoid" id="A0A7M7JW09"/>
<dbReference type="UniPathway" id="UPA00098">
    <property type="reaction ID" value="UER00361"/>
</dbReference>
<feature type="binding site" evidence="8">
    <location>
        <begin position="68"/>
        <end position="71"/>
    </location>
    <ligand>
        <name>NADP(+)</name>
        <dbReference type="ChEBI" id="CHEBI:58349"/>
    </ligand>
</feature>
<dbReference type="SUPFAM" id="SSF51735">
    <property type="entry name" value="NAD(P)-binding Rossmann-fold domains"/>
    <property type="match status" value="1"/>
</dbReference>
<feature type="binding site" evidence="8">
    <location>
        <position position="55"/>
    </location>
    <ligand>
        <name>NADPH</name>
        <dbReference type="ChEBI" id="CHEBI:57783"/>
    </ligand>
</feature>